<keyword evidence="1" id="KW-0472">Membrane</keyword>
<dbReference type="AlphaFoldDB" id="A0A7S3HW23"/>
<evidence type="ECO:0000256" key="1">
    <source>
        <dbReference type="SAM" id="Phobius"/>
    </source>
</evidence>
<feature type="transmembrane region" description="Helical" evidence="1">
    <location>
        <begin position="55"/>
        <end position="71"/>
    </location>
</feature>
<organism evidence="2">
    <name type="scientific">Favella ehrenbergii</name>
    <dbReference type="NCBI Taxonomy" id="182087"/>
    <lineage>
        <taxon>Eukaryota</taxon>
        <taxon>Sar</taxon>
        <taxon>Alveolata</taxon>
        <taxon>Ciliophora</taxon>
        <taxon>Intramacronucleata</taxon>
        <taxon>Spirotrichea</taxon>
        <taxon>Choreotrichia</taxon>
        <taxon>Tintinnida</taxon>
        <taxon>Xystonellidae</taxon>
        <taxon>Favella</taxon>
    </lineage>
</organism>
<reference evidence="2" key="1">
    <citation type="submission" date="2021-01" db="EMBL/GenBank/DDBJ databases">
        <authorList>
            <person name="Corre E."/>
            <person name="Pelletier E."/>
            <person name="Niang G."/>
            <person name="Scheremetjew M."/>
            <person name="Finn R."/>
            <person name="Kale V."/>
            <person name="Holt S."/>
            <person name="Cochrane G."/>
            <person name="Meng A."/>
            <person name="Brown T."/>
            <person name="Cohen L."/>
        </authorList>
    </citation>
    <scope>NUCLEOTIDE SEQUENCE</scope>
    <source>
        <strain evidence="2">Fehren 1</strain>
    </source>
</reference>
<accession>A0A7S3HW23</accession>
<gene>
    <name evidence="2" type="ORF">FEHR0123_LOCUS1767</name>
</gene>
<dbReference type="EMBL" id="HBIE01005676">
    <property type="protein sequence ID" value="CAE0306861.1"/>
    <property type="molecule type" value="Transcribed_RNA"/>
</dbReference>
<sequence length="138" mass="16829">MHNFLNFYHPDAKMVNSEDAVKFKAFMVSDKDDFNLTRPSHPSYYDRNMEFLKDRSFWLMLLCGMLSFMYLKKRYYVESMRMQRWERMENLEDAPAHHFNNRGGVLVKKQFAGFEKYHKSVDEMMDWYKKAYPSMNTQ</sequence>
<keyword evidence="1" id="KW-0812">Transmembrane</keyword>
<name>A0A7S3HW23_9SPIT</name>
<evidence type="ECO:0000313" key="2">
    <source>
        <dbReference type="EMBL" id="CAE0306861.1"/>
    </source>
</evidence>
<proteinExistence type="predicted"/>
<keyword evidence="1" id="KW-1133">Transmembrane helix</keyword>
<protein>
    <submittedName>
        <fullName evidence="2">Uncharacterized protein</fullName>
    </submittedName>
</protein>